<feature type="domain" description="SET" evidence="2">
    <location>
        <begin position="30"/>
        <end position="131"/>
    </location>
</feature>
<dbReference type="InterPro" id="IPR001214">
    <property type="entry name" value="SET_dom"/>
</dbReference>
<accession>A0A812E711</accession>
<dbReference type="AlphaFoldDB" id="A0A812E711"/>
<dbReference type="SUPFAM" id="SSF82199">
    <property type="entry name" value="SET domain"/>
    <property type="match status" value="1"/>
</dbReference>
<dbReference type="Proteomes" id="UP000597762">
    <property type="component" value="Unassembled WGS sequence"/>
</dbReference>
<dbReference type="EMBL" id="CAHIKZ030004826">
    <property type="protein sequence ID" value="CAE1316043.1"/>
    <property type="molecule type" value="Genomic_DNA"/>
</dbReference>
<dbReference type="OrthoDB" id="6129438at2759"/>
<keyword evidence="1" id="KW-0472">Membrane</keyword>
<comment type="caution">
    <text evidence="3">The sequence shown here is derived from an EMBL/GenBank/DDBJ whole genome shotgun (WGS) entry which is preliminary data.</text>
</comment>
<dbReference type="Pfam" id="PF21549">
    <property type="entry name" value="PRDM2_PR"/>
    <property type="match status" value="1"/>
</dbReference>
<protein>
    <submittedName>
        <fullName evidence="3">PR domain zinc finger protein 12</fullName>
    </submittedName>
</protein>
<evidence type="ECO:0000256" key="1">
    <source>
        <dbReference type="SAM" id="Phobius"/>
    </source>
</evidence>
<dbReference type="InterPro" id="IPR046341">
    <property type="entry name" value="SET_dom_sf"/>
</dbReference>
<name>A0A812E711_ACAPH</name>
<evidence type="ECO:0000313" key="3">
    <source>
        <dbReference type="EMBL" id="CAE1316043.1"/>
    </source>
</evidence>
<keyword evidence="1" id="KW-1133">Transmembrane helix</keyword>
<keyword evidence="4" id="KW-1185">Reference proteome</keyword>
<evidence type="ECO:0000259" key="2">
    <source>
        <dbReference type="Pfam" id="PF21549"/>
    </source>
</evidence>
<gene>
    <name evidence="3" type="ORF">SPHA_66852</name>
</gene>
<evidence type="ECO:0000313" key="4">
    <source>
        <dbReference type="Proteomes" id="UP000597762"/>
    </source>
</evidence>
<sequence>MFNFGSRSKIDAFNVAVLPLVSTPQQVRLGFSSLPTYRYGVFSTCWIKAGTEMGPYIGKVVQRDEINMTSPNELMWEIFDDRGEIIYFLEADHGTYSSWLSYVNCARNDQEQNLEIYQSGREIYYRATKVVILHFFLFSLFLSIFFSFFFFSLYFSFLNCCGDRCA</sequence>
<dbReference type="Gene3D" id="2.170.270.10">
    <property type="entry name" value="SET domain"/>
    <property type="match status" value="1"/>
</dbReference>
<feature type="transmembrane region" description="Helical" evidence="1">
    <location>
        <begin position="131"/>
        <end position="155"/>
    </location>
</feature>
<organism evidence="3 4">
    <name type="scientific">Acanthosepion pharaonis</name>
    <name type="common">Pharaoh cuttlefish</name>
    <name type="synonym">Sepia pharaonis</name>
    <dbReference type="NCBI Taxonomy" id="158019"/>
    <lineage>
        <taxon>Eukaryota</taxon>
        <taxon>Metazoa</taxon>
        <taxon>Spiralia</taxon>
        <taxon>Lophotrochozoa</taxon>
        <taxon>Mollusca</taxon>
        <taxon>Cephalopoda</taxon>
        <taxon>Coleoidea</taxon>
        <taxon>Decapodiformes</taxon>
        <taxon>Sepiida</taxon>
        <taxon>Sepiina</taxon>
        <taxon>Sepiidae</taxon>
        <taxon>Acanthosepion</taxon>
    </lineage>
</organism>
<reference evidence="3" key="1">
    <citation type="submission" date="2021-01" db="EMBL/GenBank/DDBJ databases">
        <authorList>
            <person name="Li R."/>
            <person name="Bekaert M."/>
        </authorList>
    </citation>
    <scope>NUCLEOTIDE SEQUENCE</scope>
    <source>
        <strain evidence="3">Farmed</strain>
    </source>
</reference>
<keyword evidence="1" id="KW-0812">Transmembrane</keyword>
<proteinExistence type="predicted"/>